<dbReference type="GO" id="GO:0015031">
    <property type="term" value="P:protein transport"/>
    <property type="evidence" value="ECO:0007669"/>
    <property type="project" value="UniProtKB-KW"/>
</dbReference>
<dbReference type="PANTHER" id="PTHR23316">
    <property type="entry name" value="IMPORTIN ALPHA"/>
    <property type="match status" value="1"/>
</dbReference>
<keyword evidence="2" id="KW-0813">Transport</keyword>
<keyword evidence="3" id="KW-0653">Protein transport</keyword>
<accession>A0AAV2T404</accession>
<dbReference type="AlphaFoldDB" id="A0AAV2T404"/>
<dbReference type="Pfam" id="PF16186">
    <property type="entry name" value="Arm_3"/>
    <property type="match status" value="1"/>
</dbReference>
<dbReference type="SMART" id="SM00185">
    <property type="entry name" value="ARM"/>
    <property type="match status" value="6"/>
</dbReference>
<evidence type="ECO:0000256" key="3">
    <source>
        <dbReference type="ARBA" id="ARBA00022927"/>
    </source>
</evidence>
<comment type="similarity">
    <text evidence="1">Belongs to the importin alpha family.</text>
</comment>
<feature type="compositionally biased region" description="Low complexity" evidence="4">
    <location>
        <begin position="46"/>
        <end position="61"/>
    </location>
</feature>
<evidence type="ECO:0008006" key="7">
    <source>
        <dbReference type="Google" id="ProtNLM"/>
    </source>
</evidence>
<evidence type="ECO:0000256" key="1">
    <source>
        <dbReference type="ARBA" id="ARBA00010394"/>
    </source>
</evidence>
<proteinExistence type="inferred from homology"/>
<dbReference type="InterPro" id="IPR000225">
    <property type="entry name" value="Armadillo"/>
</dbReference>
<sequence>MDSASAGRKRRTDAQSLSWEVIRPRWNPAKYLSKKSPQKTTKKSRSTSAPPTSSSALRSSRILQSEASPACVNLSSFPTESPDCNHLRNESTVALNLQVGNQVSGLDDEVGGAQTTSNTVVGTSTKRIFTNLDVVVGNVSSDDPKIQFSAVQTTNKLLSLHGSMLADDLIRLGILPKLVCCLSSSNPRLQYCATTSLYKMALGTVTQKKAITYSGAIPPLINLISSRNPGVSDHAYLALCSIIEDGPALRDCVVELGATRPLLKLLSLNPSLDVLQKVSWIITALCQRNDPAICSAAVKEILPMLLYLIKQTDHWTLVHAVWSISYLTDSGTIPIEEAIEAKLFTHLVLLLSHSNVLVNAGASRAVCNIITWSSRRGQTSLVRYTLDHNGIPCLCKLMNVGEVRRTEKLLVALSHVLADAGDQLEKAKTQIEQCGGLDQLEAMQENQNMTIFRLAYHILESYFS</sequence>
<evidence type="ECO:0000256" key="4">
    <source>
        <dbReference type="SAM" id="MobiDB-lite"/>
    </source>
</evidence>
<comment type="caution">
    <text evidence="5">The sequence shown here is derived from an EMBL/GenBank/DDBJ whole genome shotgun (WGS) entry which is preliminary data.</text>
</comment>
<dbReference type="InterPro" id="IPR032413">
    <property type="entry name" value="Arm_3"/>
</dbReference>
<evidence type="ECO:0000256" key="2">
    <source>
        <dbReference type="ARBA" id="ARBA00022448"/>
    </source>
</evidence>
<feature type="compositionally biased region" description="Basic residues" evidence="4">
    <location>
        <begin position="32"/>
        <end position="45"/>
    </location>
</feature>
<organism evidence="5 6">
    <name type="scientific">Calicophoron daubneyi</name>
    <name type="common">Rumen fluke</name>
    <name type="synonym">Paramphistomum daubneyi</name>
    <dbReference type="NCBI Taxonomy" id="300641"/>
    <lineage>
        <taxon>Eukaryota</taxon>
        <taxon>Metazoa</taxon>
        <taxon>Spiralia</taxon>
        <taxon>Lophotrochozoa</taxon>
        <taxon>Platyhelminthes</taxon>
        <taxon>Trematoda</taxon>
        <taxon>Digenea</taxon>
        <taxon>Plagiorchiida</taxon>
        <taxon>Pronocephalata</taxon>
        <taxon>Paramphistomoidea</taxon>
        <taxon>Paramphistomidae</taxon>
        <taxon>Calicophoron</taxon>
    </lineage>
</organism>
<feature type="region of interest" description="Disordered" evidence="4">
    <location>
        <begin position="1"/>
        <end position="61"/>
    </location>
</feature>
<dbReference type="EMBL" id="CAXLJL010000079">
    <property type="protein sequence ID" value="CAL5130991.1"/>
    <property type="molecule type" value="Genomic_DNA"/>
</dbReference>
<name>A0AAV2T404_CALDB</name>
<dbReference type="Gene3D" id="1.25.10.10">
    <property type="entry name" value="Leucine-rich Repeat Variant"/>
    <property type="match status" value="1"/>
</dbReference>
<gene>
    <name evidence="5" type="ORF">CDAUBV1_LOCUS3187</name>
</gene>
<evidence type="ECO:0000313" key="5">
    <source>
        <dbReference type="EMBL" id="CAL5130991.1"/>
    </source>
</evidence>
<dbReference type="InterPro" id="IPR011989">
    <property type="entry name" value="ARM-like"/>
</dbReference>
<dbReference type="InterPro" id="IPR016024">
    <property type="entry name" value="ARM-type_fold"/>
</dbReference>
<dbReference type="SUPFAM" id="SSF48371">
    <property type="entry name" value="ARM repeat"/>
    <property type="match status" value="1"/>
</dbReference>
<dbReference type="Proteomes" id="UP001497525">
    <property type="component" value="Unassembled WGS sequence"/>
</dbReference>
<protein>
    <recommendedName>
        <fullName evidence="7">Importin subunit alpha</fullName>
    </recommendedName>
</protein>
<reference evidence="5" key="1">
    <citation type="submission" date="2024-06" db="EMBL/GenBank/DDBJ databases">
        <authorList>
            <person name="Liu X."/>
            <person name="Lenzi L."/>
            <person name="Haldenby T S."/>
            <person name="Uol C."/>
        </authorList>
    </citation>
    <scope>NUCLEOTIDE SEQUENCE</scope>
</reference>
<evidence type="ECO:0000313" key="6">
    <source>
        <dbReference type="Proteomes" id="UP001497525"/>
    </source>
</evidence>